<reference evidence="1" key="1">
    <citation type="submission" date="2009-05" db="EMBL/GenBank/DDBJ databases">
        <authorList>
            <person name="Harkins D.M."/>
            <person name="DeShazer D."/>
            <person name="Woods D.E."/>
            <person name="Brinkac L.M."/>
            <person name="Brown K.A."/>
            <person name="Hung G.C."/>
            <person name="Tuanyok A."/>
            <person name="Zhang B."/>
            <person name="Nierman W.C."/>
        </authorList>
    </citation>
    <scope>NUCLEOTIDE SEQUENCE [LARGE SCALE GENOMIC DNA]</scope>
    <source>
        <strain evidence="1">1710a</strain>
    </source>
</reference>
<protein>
    <submittedName>
        <fullName evidence="1">TccC4</fullName>
    </submittedName>
</protein>
<accession>A0A0E1VWX3</accession>
<proteinExistence type="predicted"/>
<organism evidence="1">
    <name type="scientific">Burkholderia pseudomallei 1710a</name>
    <dbReference type="NCBI Taxonomy" id="320371"/>
    <lineage>
        <taxon>Bacteria</taxon>
        <taxon>Pseudomonadati</taxon>
        <taxon>Pseudomonadota</taxon>
        <taxon>Betaproteobacteria</taxon>
        <taxon>Burkholderiales</taxon>
        <taxon>Burkholderiaceae</taxon>
        <taxon>Burkholderia</taxon>
        <taxon>pseudomallei group</taxon>
    </lineage>
</organism>
<dbReference type="InterPro" id="IPR041508">
    <property type="entry name" value="TcC-like_repeat"/>
</dbReference>
<dbReference type="InterPro" id="IPR022385">
    <property type="entry name" value="Rhs_assc_core"/>
</dbReference>
<dbReference type="PANTHER" id="PTHR32305:SF15">
    <property type="entry name" value="PROTEIN RHSA-RELATED"/>
    <property type="match status" value="1"/>
</dbReference>
<dbReference type="EMBL" id="CM000833">
    <property type="protein sequence ID" value="EET05435.1"/>
    <property type="molecule type" value="Genomic_DNA"/>
</dbReference>
<dbReference type="AlphaFoldDB" id="A0A0E1VWX3"/>
<evidence type="ECO:0000313" key="1">
    <source>
        <dbReference type="EMBL" id="EET05435.1"/>
    </source>
</evidence>
<dbReference type="Proteomes" id="UP000001812">
    <property type="component" value="Chromosome II"/>
</dbReference>
<dbReference type="HOGENOM" id="CLU_010688_3_1_4"/>
<dbReference type="Pfam" id="PF18807">
    <property type="entry name" value="TTc_toxin_rep"/>
    <property type="match status" value="1"/>
</dbReference>
<gene>
    <name evidence="1" type="primary">tccC</name>
    <name evidence="1" type="ORF">BURPS1710A_A0758</name>
</gene>
<dbReference type="InterPro" id="IPR050708">
    <property type="entry name" value="T6SS_VgrG/RHS"/>
</dbReference>
<dbReference type="NCBIfam" id="TIGR03696">
    <property type="entry name" value="Rhs_assc_core"/>
    <property type="match status" value="1"/>
</dbReference>
<dbReference type="RefSeq" id="WP_004528435.1">
    <property type="nucleotide sequence ID" value="NZ_CM000833.1"/>
</dbReference>
<name>A0A0E1VWX3_BURPE</name>
<sequence>MFSTPDMSLHAGTPSMTVMDARALVVRRIACHRAVAGEAPDLRITRQYYDVLGRLRHSYDPRLGEMAPLPVPNFIKYHDLSGAVLRAESVDAGCSALLLDIEGRPVYMMSATGMIRRYQYEAPDLPGRLLAVSEQAPGAVTRVIERYHWAGTSAPEQDENLAGQCIRHYDTAGVIELQRCSLHGATLTLSRRLLRDAWEVNWSGEDESVWLPALENMRYGSCSTVDATAMRITHIDARGNVQRWGYDVAGQIKGAWVQLAGQEERVILASLSYSAAGQKLCEVHGNGVITEYRYEPETQRLVGMRSARASGHAAGARVLLDLRYTYDPVGNVLSERNEAQPVLFWRNQRVEPENTYRYDSLYQLIEASGRELAQRGQQGSALPRPVTPLPAHLGVYSNYRRTYRYDHAGNLVQIRHSDPATNNSYTTDITVSRRSNRAVLAQEGLLPEAVDTCFDAGGHQLVLLPGQALTWNGRGELEQVVPVSREGGDDREWYSYGGDGMRVQKVNERKASGSTRQQRVVYLPELEVHRTLNGASLCEALQVLTVSQSGQVQARLLHWETGRPAGLDNDGVRYSYGNQLGSSMLELDDAGELISQEEYYPYGGTSIWCARSQMEADYKAIRYSGKERDATGLYYYGFRYYQPWVGRWLSADPAGPVDGLNLFCMVGNNPITYTDMEGNARYVFPAFADDDLIMMLAAHNAQRRLVAKQGDVPVFLTEKERIRFMRKLEGFIVNSNKFKELFDFGKRHIDEVGYDVTPESFDRLNLRKISTQMTDLEKIREGSLSVSLYDSLVNIYIEGKSEERDRVFQNIQGGDKLYVLGHGKADYAGLEGAAEGGKALTFKKLARNFRKANLPDVNMKIALFSCESGNFGISEIDREEGAGVKPKFITPAQALLNELKDKGYRNLMTVGYRGNVMNLGFFRDPTYHHQQVLGEGNARVFTRSSQSKKVFH</sequence>
<dbReference type="PANTHER" id="PTHR32305">
    <property type="match status" value="1"/>
</dbReference>
<dbReference type="Gene3D" id="2.180.10.10">
    <property type="entry name" value="RHS repeat-associated core"/>
    <property type="match status" value="1"/>
</dbReference>